<dbReference type="PANTHER" id="PTHR48023">
    <property type="entry name" value="D-XYLOSE-PROTON SYMPORTER-LIKE 2"/>
    <property type="match status" value="1"/>
</dbReference>
<evidence type="ECO:0000256" key="4">
    <source>
        <dbReference type="ARBA" id="ARBA00022448"/>
    </source>
</evidence>
<dbReference type="GO" id="GO:1904659">
    <property type="term" value="P:D-glucose transmembrane transport"/>
    <property type="evidence" value="ECO:0007669"/>
    <property type="project" value="TreeGrafter"/>
</dbReference>
<evidence type="ECO:0000256" key="7">
    <source>
        <dbReference type="ARBA" id="ARBA00022692"/>
    </source>
</evidence>
<comment type="subcellular location">
    <subcellularLocation>
        <location evidence="2">Cytoplasm</location>
    </subcellularLocation>
    <subcellularLocation>
        <location evidence="1">Endomembrane system</location>
        <topology evidence="1">Multi-pass membrane protein</topology>
    </subcellularLocation>
</comment>
<evidence type="ECO:0000256" key="2">
    <source>
        <dbReference type="ARBA" id="ARBA00004496"/>
    </source>
</evidence>
<evidence type="ECO:0000256" key="6">
    <source>
        <dbReference type="ARBA" id="ARBA00022597"/>
    </source>
</evidence>
<feature type="transmembrane region" description="Helical" evidence="10">
    <location>
        <begin position="52"/>
        <end position="72"/>
    </location>
</feature>
<feature type="transmembrane region" description="Helical" evidence="10">
    <location>
        <begin position="27"/>
        <end position="45"/>
    </location>
</feature>
<evidence type="ECO:0000256" key="9">
    <source>
        <dbReference type="ARBA" id="ARBA00023136"/>
    </source>
</evidence>
<feature type="transmembrane region" description="Helical" evidence="10">
    <location>
        <begin position="78"/>
        <end position="95"/>
    </location>
</feature>
<keyword evidence="12" id="KW-1185">Reference proteome</keyword>
<comment type="caution">
    <text evidence="11">The sequence shown here is derived from an EMBL/GenBank/DDBJ whole genome shotgun (WGS) entry which is preliminary data.</text>
</comment>
<evidence type="ECO:0000256" key="5">
    <source>
        <dbReference type="ARBA" id="ARBA00022490"/>
    </source>
</evidence>
<dbReference type="InterPro" id="IPR036259">
    <property type="entry name" value="MFS_trans_sf"/>
</dbReference>
<dbReference type="AlphaFoldDB" id="A0AAN8R1I6"/>
<gene>
    <name evidence="11" type="ORF">J4Q44_G00079070</name>
</gene>
<dbReference type="PANTHER" id="PTHR48023:SF7">
    <property type="entry name" value="SOLUTE CARRIER FAMILY 2, FACILITATED GLUCOSE TRANSPORTER MEMBER 10"/>
    <property type="match status" value="1"/>
</dbReference>
<evidence type="ECO:0000256" key="3">
    <source>
        <dbReference type="ARBA" id="ARBA00007004"/>
    </source>
</evidence>
<protein>
    <recommendedName>
        <fullName evidence="13">Major facilitator superfamily (MFS) profile domain-containing protein</fullName>
    </recommendedName>
</protein>
<proteinExistence type="inferred from homology"/>
<reference evidence="11 12" key="1">
    <citation type="submission" date="2021-04" db="EMBL/GenBank/DDBJ databases">
        <authorList>
            <person name="De Guttry C."/>
            <person name="Zahm M."/>
            <person name="Klopp C."/>
            <person name="Cabau C."/>
            <person name="Louis A."/>
            <person name="Berthelot C."/>
            <person name="Parey E."/>
            <person name="Roest Crollius H."/>
            <person name="Montfort J."/>
            <person name="Robinson-Rechavi M."/>
            <person name="Bucao C."/>
            <person name="Bouchez O."/>
            <person name="Gislard M."/>
            <person name="Lluch J."/>
            <person name="Milhes M."/>
            <person name="Lampietro C."/>
            <person name="Lopez Roques C."/>
            <person name="Donnadieu C."/>
            <person name="Braasch I."/>
            <person name="Desvignes T."/>
            <person name="Postlethwait J."/>
            <person name="Bobe J."/>
            <person name="Wedekind C."/>
            <person name="Guiguen Y."/>
        </authorList>
    </citation>
    <scope>NUCLEOTIDE SEQUENCE [LARGE SCALE GENOMIC DNA]</scope>
    <source>
        <strain evidence="11">Cs_M1</strain>
        <tissue evidence="11">Blood</tissue>
    </source>
</reference>
<dbReference type="Proteomes" id="UP001356427">
    <property type="component" value="Unassembled WGS sequence"/>
</dbReference>
<dbReference type="EMBL" id="JAGTTL010000006">
    <property type="protein sequence ID" value="KAK6320931.1"/>
    <property type="molecule type" value="Genomic_DNA"/>
</dbReference>
<keyword evidence="9 10" id="KW-0472">Membrane</keyword>
<evidence type="ECO:0000256" key="8">
    <source>
        <dbReference type="ARBA" id="ARBA00022989"/>
    </source>
</evidence>
<dbReference type="Gene3D" id="1.20.1250.20">
    <property type="entry name" value="MFS general substrate transporter like domains"/>
    <property type="match status" value="1"/>
</dbReference>
<sequence>MFANSPSQCPIIDSECNKTYQSTIPSVGFGPMTWLILSEIFPAVVRGRAFAFSNWAANLIVTFSFFNVIDAIGLSGTFLSYGLIGVGAVVFHFLLPETKGK</sequence>
<dbReference type="SUPFAM" id="SSF103473">
    <property type="entry name" value="MFS general substrate transporter"/>
    <property type="match status" value="1"/>
</dbReference>
<comment type="similarity">
    <text evidence="3">Belongs to the major facilitator superfamily. Sugar transporter (TC 2.A.1.1) family. Glucose transporter subfamily.</text>
</comment>
<dbReference type="GO" id="GO:0016020">
    <property type="term" value="C:membrane"/>
    <property type="evidence" value="ECO:0007669"/>
    <property type="project" value="InterPro"/>
</dbReference>
<dbReference type="GO" id="GO:0005737">
    <property type="term" value="C:cytoplasm"/>
    <property type="evidence" value="ECO:0007669"/>
    <property type="project" value="UniProtKB-SubCell"/>
</dbReference>
<dbReference type="GO" id="GO:0012505">
    <property type="term" value="C:endomembrane system"/>
    <property type="evidence" value="ECO:0007669"/>
    <property type="project" value="UniProtKB-SubCell"/>
</dbReference>
<evidence type="ECO:0000313" key="12">
    <source>
        <dbReference type="Proteomes" id="UP001356427"/>
    </source>
</evidence>
<name>A0AAN8R1I6_9TELE</name>
<evidence type="ECO:0000313" key="11">
    <source>
        <dbReference type="EMBL" id="KAK6320931.1"/>
    </source>
</evidence>
<keyword evidence="7 10" id="KW-0812">Transmembrane</keyword>
<keyword evidence="8 10" id="KW-1133">Transmembrane helix</keyword>
<dbReference type="InterPro" id="IPR050820">
    <property type="entry name" value="MFS_Sugar_Transporter"/>
</dbReference>
<evidence type="ECO:0000256" key="10">
    <source>
        <dbReference type="SAM" id="Phobius"/>
    </source>
</evidence>
<accession>A0AAN8R1I6</accession>
<evidence type="ECO:0000256" key="1">
    <source>
        <dbReference type="ARBA" id="ARBA00004127"/>
    </source>
</evidence>
<keyword evidence="6" id="KW-0762">Sugar transport</keyword>
<keyword evidence="5" id="KW-0963">Cytoplasm</keyword>
<dbReference type="InterPro" id="IPR005828">
    <property type="entry name" value="MFS_sugar_transport-like"/>
</dbReference>
<keyword evidence="4" id="KW-0813">Transport</keyword>
<dbReference type="Pfam" id="PF00083">
    <property type="entry name" value="Sugar_tr"/>
    <property type="match status" value="1"/>
</dbReference>
<organism evidence="11 12">
    <name type="scientific">Coregonus suidteri</name>
    <dbReference type="NCBI Taxonomy" id="861788"/>
    <lineage>
        <taxon>Eukaryota</taxon>
        <taxon>Metazoa</taxon>
        <taxon>Chordata</taxon>
        <taxon>Craniata</taxon>
        <taxon>Vertebrata</taxon>
        <taxon>Euteleostomi</taxon>
        <taxon>Actinopterygii</taxon>
        <taxon>Neopterygii</taxon>
        <taxon>Teleostei</taxon>
        <taxon>Protacanthopterygii</taxon>
        <taxon>Salmoniformes</taxon>
        <taxon>Salmonidae</taxon>
        <taxon>Coregoninae</taxon>
        <taxon>Coregonus</taxon>
    </lineage>
</organism>
<dbReference type="GO" id="GO:0072359">
    <property type="term" value="P:circulatory system development"/>
    <property type="evidence" value="ECO:0007669"/>
    <property type="project" value="TreeGrafter"/>
</dbReference>
<dbReference type="GO" id="GO:0055056">
    <property type="term" value="F:D-glucose transmembrane transporter activity"/>
    <property type="evidence" value="ECO:0007669"/>
    <property type="project" value="TreeGrafter"/>
</dbReference>
<evidence type="ECO:0008006" key="13">
    <source>
        <dbReference type="Google" id="ProtNLM"/>
    </source>
</evidence>